<gene>
    <name evidence="23" type="ORF">EUA93_21250</name>
</gene>
<dbReference type="EMBL" id="SDWT01000006">
    <property type="protein sequence ID" value="RYB89983.1"/>
    <property type="molecule type" value="Genomic_DNA"/>
</dbReference>
<keyword evidence="12" id="KW-0479">Metal-binding</keyword>
<evidence type="ECO:0000256" key="8">
    <source>
        <dbReference type="ARBA" id="ARBA00022485"/>
    </source>
</evidence>
<dbReference type="InterPro" id="IPR036890">
    <property type="entry name" value="HATPase_C_sf"/>
</dbReference>
<comment type="catalytic activity">
    <reaction evidence="1">
        <text>ATP + protein L-histidine = ADP + protein N-phospho-L-histidine.</text>
        <dbReference type="EC" id="2.7.13.3"/>
    </reaction>
</comment>
<keyword evidence="10" id="KW-0808">Transferase</keyword>
<comment type="subcellular location">
    <subcellularLocation>
        <location evidence="4">Cell membrane</location>
        <topology evidence="4">Multi-pass membrane protein</topology>
    </subcellularLocation>
    <subcellularLocation>
        <location evidence="3">Cytoplasm</location>
    </subcellularLocation>
</comment>
<dbReference type="PRINTS" id="PR00344">
    <property type="entry name" value="BCTRLSENSOR"/>
</dbReference>
<dbReference type="GO" id="GO:0005737">
    <property type="term" value="C:cytoplasm"/>
    <property type="evidence" value="ECO:0007669"/>
    <property type="project" value="UniProtKB-SubCell"/>
</dbReference>
<evidence type="ECO:0000256" key="5">
    <source>
        <dbReference type="ARBA" id="ARBA00012438"/>
    </source>
</evidence>
<comment type="function">
    <text evidence="19">Member of the two-component regulatory system NreB/NreC involved in the control of dissimilatory nitrate/nitrite reduction in response to oxygen. NreB functions as a direct oxygen sensor histidine kinase which is autophosphorylated, in the absence of oxygen, probably at the conserved histidine residue, and transfers its phosphate group probably to a conserved aspartate residue of NreC. NreB/NreC activates the expression of the nitrate (narGHJI) and nitrite (nir) reductase operons, as well as the putative nitrate transporter gene narT.</text>
</comment>
<evidence type="ECO:0000256" key="11">
    <source>
        <dbReference type="ARBA" id="ARBA00022692"/>
    </source>
</evidence>
<sequence>MRWLKDPVVQFLATGLATLVVVLVVTSALSRSAADEEAVGDARSLTSVLGQSVAQPAIPAGLVDGDAAAIDKLDRTALDRLLVGDVLRIKIWDVDGTVLYSDQTELIGAVYPLGDDELEVIEDGGTDAELSDLSKPENRFEREIGGDLLEVYTRIESPEGEPLLFEAYLGVDRIRESRAQILDRFLPITIASLLALVALSTPLVWLLSRRIQRAAREREGLLEAAVRASDGERLRIARDLHDGVVQDLAGSSMALSTLAARAREDERDDLEEIGRTLRVSMRALRSLLVEIYPPDLHTAGIEAALHDLVAPLAATGVQVDVDVSGTEDAPRSAVALVWRVAQESVRNVVRHAGAGRMSLTVHRQGGALVLEVVDDGAGFDPAAVRSGDRFGLRAAESLVREHGGTMEVESGPGSGTMVRMEVPLA</sequence>
<dbReference type="SMART" id="SM00387">
    <property type="entry name" value="HATPase_c"/>
    <property type="match status" value="1"/>
</dbReference>
<dbReference type="AlphaFoldDB" id="A0A4Q2RRQ7"/>
<keyword evidence="18 21" id="KW-0472">Membrane</keyword>
<evidence type="ECO:0000256" key="13">
    <source>
        <dbReference type="ARBA" id="ARBA00022777"/>
    </source>
</evidence>
<evidence type="ECO:0000256" key="16">
    <source>
        <dbReference type="ARBA" id="ARBA00023012"/>
    </source>
</evidence>
<evidence type="ECO:0000256" key="19">
    <source>
        <dbReference type="ARBA" id="ARBA00024827"/>
    </source>
</evidence>
<evidence type="ECO:0000313" key="23">
    <source>
        <dbReference type="EMBL" id="RYB89983.1"/>
    </source>
</evidence>
<keyword evidence="8" id="KW-0004">4Fe-4S</keyword>
<keyword evidence="14 21" id="KW-1133">Transmembrane helix</keyword>
<evidence type="ECO:0000256" key="18">
    <source>
        <dbReference type="ARBA" id="ARBA00023136"/>
    </source>
</evidence>
<keyword evidence="15" id="KW-0408">Iron</keyword>
<evidence type="ECO:0000256" key="10">
    <source>
        <dbReference type="ARBA" id="ARBA00022679"/>
    </source>
</evidence>
<evidence type="ECO:0000259" key="22">
    <source>
        <dbReference type="PROSITE" id="PS50109"/>
    </source>
</evidence>
<evidence type="ECO:0000256" key="14">
    <source>
        <dbReference type="ARBA" id="ARBA00022989"/>
    </source>
</evidence>
<organism evidence="23 24">
    <name type="scientific">Nocardioides oleivorans</name>
    <dbReference type="NCBI Taxonomy" id="273676"/>
    <lineage>
        <taxon>Bacteria</taxon>
        <taxon>Bacillati</taxon>
        <taxon>Actinomycetota</taxon>
        <taxon>Actinomycetes</taxon>
        <taxon>Propionibacteriales</taxon>
        <taxon>Nocardioidaceae</taxon>
        <taxon>Nocardioides</taxon>
    </lineage>
</organism>
<dbReference type="Pfam" id="PF07730">
    <property type="entry name" value="HisKA_3"/>
    <property type="match status" value="1"/>
</dbReference>
<comment type="caution">
    <text evidence="23">The sequence shown here is derived from an EMBL/GenBank/DDBJ whole genome shotgun (WGS) entry which is preliminary data.</text>
</comment>
<evidence type="ECO:0000313" key="24">
    <source>
        <dbReference type="Proteomes" id="UP000294071"/>
    </source>
</evidence>
<feature type="domain" description="Histidine kinase" evidence="22">
    <location>
        <begin position="239"/>
        <end position="425"/>
    </location>
</feature>
<dbReference type="InterPro" id="IPR005467">
    <property type="entry name" value="His_kinase_dom"/>
</dbReference>
<dbReference type="Pfam" id="PF02518">
    <property type="entry name" value="HATPase_c"/>
    <property type="match status" value="1"/>
</dbReference>
<evidence type="ECO:0000256" key="20">
    <source>
        <dbReference type="ARBA" id="ARBA00030800"/>
    </source>
</evidence>
<dbReference type="OrthoDB" id="144293at2"/>
<comment type="cofactor">
    <cofactor evidence="2">
        <name>[4Fe-4S] cluster</name>
        <dbReference type="ChEBI" id="CHEBI:49883"/>
    </cofactor>
</comment>
<dbReference type="InterPro" id="IPR004358">
    <property type="entry name" value="Sig_transdc_His_kin-like_C"/>
</dbReference>
<evidence type="ECO:0000256" key="3">
    <source>
        <dbReference type="ARBA" id="ARBA00004496"/>
    </source>
</evidence>
<name>A0A4Q2RRQ7_9ACTN</name>
<evidence type="ECO:0000256" key="1">
    <source>
        <dbReference type="ARBA" id="ARBA00000085"/>
    </source>
</evidence>
<keyword evidence="13 23" id="KW-0418">Kinase</keyword>
<evidence type="ECO:0000256" key="2">
    <source>
        <dbReference type="ARBA" id="ARBA00001966"/>
    </source>
</evidence>
<feature type="transmembrane region" description="Helical" evidence="21">
    <location>
        <begin position="185"/>
        <end position="208"/>
    </location>
</feature>
<dbReference type="RefSeq" id="WP_129402355.1">
    <property type="nucleotide sequence ID" value="NZ_SDWT01000006.1"/>
</dbReference>
<dbReference type="EC" id="2.7.13.3" evidence="5"/>
<evidence type="ECO:0000256" key="17">
    <source>
        <dbReference type="ARBA" id="ARBA00023014"/>
    </source>
</evidence>
<protein>
    <recommendedName>
        <fullName evidence="6">Oxygen sensor histidine kinase NreB</fullName>
        <ecNumber evidence="5">2.7.13.3</ecNumber>
    </recommendedName>
    <alternativeName>
        <fullName evidence="20">Nitrogen regulation protein B</fullName>
    </alternativeName>
</protein>
<dbReference type="PANTHER" id="PTHR24421:SF37">
    <property type="entry name" value="SENSOR HISTIDINE KINASE NARS"/>
    <property type="match status" value="1"/>
</dbReference>
<dbReference type="InterPro" id="IPR050482">
    <property type="entry name" value="Sensor_HK_TwoCompSys"/>
</dbReference>
<dbReference type="Proteomes" id="UP000294071">
    <property type="component" value="Unassembled WGS sequence"/>
</dbReference>
<accession>A0A4Q2RRQ7</accession>
<dbReference type="Gene3D" id="1.20.5.1930">
    <property type="match status" value="1"/>
</dbReference>
<proteinExistence type="predicted"/>
<dbReference type="PROSITE" id="PS50109">
    <property type="entry name" value="HIS_KIN"/>
    <property type="match status" value="1"/>
</dbReference>
<dbReference type="InterPro" id="IPR003594">
    <property type="entry name" value="HATPase_dom"/>
</dbReference>
<keyword evidence="17" id="KW-0411">Iron-sulfur</keyword>
<keyword evidence="7" id="KW-1003">Cell membrane</keyword>
<evidence type="ECO:0000256" key="21">
    <source>
        <dbReference type="SAM" id="Phobius"/>
    </source>
</evidence>
<dbReference type="GO" id="GO:0051539">
    <property type="term" value="F:4 iron, 4 sulfur cluster binding"/>
    <property type="evidence" value="ECO:0007669"/>
    <property type="project" value="UniProtKB-KW"/>
</dbReference>
<keyword evidence="16" id="KW-0902">Two-component regulatory system</keyword>
<keyword evidence="11 21" id="KW-0812">Transmembrane</keyword>
<dbReference type="CDD" id="cd16917">
    <property type="entry name" value="HATPase_UhpB-NarQ-NarX-like"/>
    <property type="match status" value="1"/>
</dbReference>
<dbReference type="PANTHER" id="PTHR24421">
    <property type="entry name" value="NITRATE/NITRITE SENSOR PROTEIN NARX-RELATED"/>
    <property type="match status" value="1"/>
</dbReference>
<dbReference type="SUPFAM" id="SSF55874">
    <property type="entry name" value="ATPase domain of HSP90 chaperone/DNA topoisomerase II/histidine kinase"/>
    <property type="match status" value="1"/>
</dbReference>
<dbReference type="GO" id="GO:0046872">
    <property type="term" value="F:metal ion binding"/>
    <property type="evidence" value="ECO:0007669"/>
    <property type="project" value="UniProtKB-KW"/>
</dbReference>
<dbReference type="InterPro" id="IPR011712">
    <property type="entry name" value="Sig_transdc_His_kin_sub3_dim/P"/>
</dbReference>
<dbReference type="Gene3D" id="3.30.565.10">
    <property type="entry name" value="Histidine kinase-like ATPase, C-terminal domain"/>
    <property type="match status" value="1"/>
</dbReference>
<evidence type="ECO:0000256" key="7">
    <source>
        <dbReference type="ARBA" id="ARBA00022475"/>
    </source>
</evidence>
<keyword evidence="9" id="KW-0963">Cytoplasm</keyword>
<evidence type="ECO:0000256" key="9">
    <source>
        <dbReference type="ARBA" id="ARBA00022490"/>
    </source>
</evidence>
<dbReference type="GO" id="GO:0000155">
    <property type="term" value="F:phosphorelay sensor kinase activity"/>
    <property type="evidence" value="ECO:0007669"/>
    <property type="project" value="InterPro"/>
</dbReference>
<reference evidence="23 24" key="1">
    <citation type="submission" date="2019-01" db="EMBL/GenBank/DDBJ databases">
        <title>Novel species of Nocardioides.</title>
        <authorList>
            <person name="Liu Q."/>
            <person name="Xin Y.-H."/>
        </authorList>
    </citation>
    <scope>NUCLEOTIDE SEQUENCE [LARGE SCALE GENOMIC DNA]</scope>
    <source>
        <strain evidence="23 24">CGMCC 4.6882</strain>
    </source>
</reference>
<evidence type="ECO:0000256" key="6">
    <source>
        <dbReference type="ARBA" id="ARBA00017322"/>
    </source>
</evidence>
<evidence type="ECO:0000256" key="4">
    <source>
        <dbReference type="ARBA" id="ARBA00004651"/>
    </source>
</evidence>
<evidence type="ECO:0000256" key="12">
    <source>
        <dbReference type="ARBA" id="ARBA00022723"/>
    </source>
</evidence>
<keyword evidence="24" id="KW-1185">Reference proteome</keyword>
<dbReference type="GO" id="GO:0046983">
    <property type="term" value="F:protein dimerization activity"/>
    <property type="evidence" value="ECO:0007669"/>
    <property type="project" value="InterPro"/>
</dbReference>
<evidence type="ECO:0000256" key="15">
    <source>
        <dbReference type="ARBA" id="ARBA00023004"/>
    </source>
</evidence>
<dbReference type="GO" id="GO:0005886">
    <property type="term" value="C:plasma membrane"/>
    <property type="evidence" value="ECO:0007669"/>
    <property type="project" value="UniProtKB-SubCell"/>
</dbReference>